<dbReference type="KEGG" id="kne:92179556"/>
<name>A0AAW0Z0V8_9TREE</name>
<accession>A0AAW0Z0V8</accession>
<protein>
    <submittedName>
        <fullName evidence="1">Uncharacterized protein</fullName>
    </submittedName>
</protein>
<evidence type="ECO:0000313" key="2">
    <source>
        <dbReference type="Proteomes" id="UP001388673"/>
    </source>
</evidence>
<comment type="caution">
    <text evidence="1">The sequence shown here is derived from an EMBL/GenBank/DDBJ whole genome shotgun (WGS) entry which is preliminary data.</text>
</comment>
<dbReference type="EMBL" id="JBCAWK010000004">
    <property type="protein sequence ID" value="KAK8861476.1"/>
    <property type="molecule type" value="Genomic_DNA"/>
</dbReference>
<gene>
    <name evidence="1" type="ORF">IAR55_002297</name>
</gene>
<keyword evidence="2" id="KW-1185">Reference proteome</keyword>
<reference evidence="1 2" key="1">
    <citation type="journal article" date="2024" name="bioRxiv">
        <title>Comparative genomics of Cryptococcus and Kwoniella reveals pathogenesis evolution and contrasting karyotype dynamics via intercentromeric recombination or chromosome fusion.</title>
        <authorList>
            <person name="Coelho M.A."/>
            <person name="David-Palma M."/>
            <person name="Shea T."/>
            <person name="Bowers K."/>
            <person name="McGinley-Smith S."/>
            <person name="Mohammad A.W."/>
            <person name="Gnirke A."/>
            <person name="Yurkov A.M."/>
            <person name="Nowrousian M."/>
            <person name="Sun S."/>
            <person name="Cuomo C.A."/>
            <person name="Heitman J."/>
        </authorList>
    </citation>
    <scope>NUCLEOTIDE SEQUENCE [LARGE SCALE GENOMIC DNA]</scope>
    <source>
        <strain evidence="1 2">CBS 13917</strain>
    </source>
</reference>
<proteinExistence type="predicted"/>
<sequence length="298" mass="32636">MTSLPLISRSCRASSSRLPLATPVLLHKRQHSVVPNRSPSLNAFFGAPFGIPTRYDAYPSHAGKGKGKEPGRGVDPEAEVDDREWDMRVARAMLHLQETLPLFFSAEMNSATMFPPEIFSQHVMLKLPPPLPIKISSLSGYGMAFSVARSGMQAFHTGLRSDLERMTFSPSPADAAKESQSAALLLSRKPVPAHRKKQIRVLVSVNGTPRLPSHTEAKWHTSSLYTFSPTSGLITSHEVETIRPLPGEGVAEWLMSRLLGWTSRHAGPEGAIPCPRTVAVPDTSEMARFKKGGRARDE</sequence>
<dbReference type="GeneID" id="92179556"/>
<dbReference type="RefSeq" id="XP_066804101.1">
    <property type="nucleotide sequence ID" value="XM_066945412.1"/>
</dbReference>
<organism evidence="1 2">
    <name type="scientific">Kwoniella newhampshirensis</name>
    <dbReference type="NCBI Taxonomy" id="1651941"/>
    <lineage>
        <taxon>Eukaryota</taxon>
        <taxon>Fungi</taxon>
        <taxon>Dikarya</taxon>
        <taxon>Basidiomycota</taxon>
        <taxon>Agaricomycotina</taxon>
        <taxon>Tremellomycetes</taxon>
        <taxon>Tremellales</taxon>
        <taxon>Cryptococcaceae</taxon>
        <taxon>Kwoniella</taxon>
    </lineage>
</organism>
<evidence type="ECO:0000313" key="1">
    <source>
        <dbReference type="EMBL" id="KAK8861476.1"/>
    </source>
</evidence>
<dbReference type="AlphaFoldDB" id="A0AAW0Z0V8"/>
<dbReference type="Proteomes" id="UP001388673">
    <property type="component" value="Unassembled WGS sequence"/>
</dbReference>